<evidence type="ECO:0000256" key="1">
    <source>
        <dbReference type="SAM" id="MobiDB-lite"/>
    </source>
</evidence>
<keyword evidence="3" id="KW-1185">Reference proteome</keyword>
<dbReference type="Proteomes" id="UP000030143">
    <property type="component" value="Unassembled WGS sequence"/>
</dbReference>
<dbReference type="Gene3D" id="1.10.600.10">
    <property type="entry name" value="Farnesyl Diphosphate Synthase"/>
    <property type="match status" value="1"/>
</dbReference>
<dbReference type="AlphaFoldDB" id="A0A0A2KHR8"/>
<evidence type="ECO:0000313" key="3">
    <source>
        <dbReference type="Proteomes" id="UP000030143"/>
    </source>
</evidence>
<dbReference type="Pfam" id="PF19086">
    <property type="entry name" value="Terpene_syn_C_2"/>
    <property type="match status" value="1"/>
</dbReference>
<protein>
    <submittedName>
        <fullName evidence="2">Terpenoid synthase</fullName>
    </submittedName>
</protein>
<dbReference type="VEuPathDB" id="FungiDB:PEXP_029410"/>
<dbReference type="InterPro" id="IPR008949">
    <property type="entry name" value="Isoprenoid_synthase_dom_sf"/>
</dbReference>
<feature type="region of interest" description="Disordered" evidence="1">
    <location>
        <begin position="15"/>
        <end position="58"/>
    </location>
</feature>
<dbReference type="HOGENOM" id="CLU_083383_0_0_1"/>
<comment type="caution">
    <text evidence="2">The sequence shown here is derived from an EMBL/GenBank/DDBJ whole genome shotgun (WGS) entry which is preliminary data.</text>
</comment>
<gene>
    <name evidence="2" type="ORF">PEX2_110160</name>
</gene>
<proteinExistence type="predicted"/>
<sequence length="291" mass="32400">MLAWFDSLGRNPANREPLIKIPPSDPPPIDPSSLMSSLGYDPPNPTHATSKPPGNSHQERSVYLPDLFCSIMAAKPTINPNYSHVKSKGNPLIVNALQADDKYAAKLSEIDFAYLTAIWAPSCGEDAFQVLVDWSTWIFLFDDQFDEGHLKDNPIAAEEEIGKIIAIMNGTRCSVSMYEDPLGFIFQTVWDRIAKSASHATQQRLKDAHEDFFCGQLQQVRATGGLRIGPRDVDKYLELRRKNVGVYSAFACCEAILGIDLPQNVQTHPSLQELSYLSTEMVILKKELTTT</sequence>
<dbReference type="SUPFAM" id="SSF48576">
    <property type="entry name" value="Terpenoid synthases"/>
    <property type="match status" value="1"/>
</dbReference>
<reference evidence="2 3" key="1">
    <citation type="journal article" date="2015" name="Mol. Plant Microbe Interact.">
        <title>Genome, transcriptome, and functional analyses of Penicillium expansum provide new insights into secondary metabolism and pathogenicity.</title>
        <authorList>
            <person name="Ballester A.R."/>
            <person name="Marcet-Houben M."/>
            <person name="Levin E."/>
            <person name="Sela N."/>
            <person name="Selma-Lazaro C."/>
            <person name="Carmona L."/>
            <person name="Wisniewski M."/>
            <person name="Droby S."/>
            <person name="Gonzalez-Candelas L."/>
            <person name="Gabaldon T."/>
        </authorList>
    </citation>
    <scope>NUCLEOTIDE SEQUENCE [LARGE SCALE GENOMIC DNA]</scope>
    <source>
        <strain evidence="2 3">MD-8</strain>
    </source>
</reference>
<feature type="compositionally biased region" description="Polar residues" evidence="1">
    <location>
        <begin position="46"/>
        <end position="56"/>
    </location>
</feature>
<dbReference type="OrthoDB" id="2861623at2759"/>
<evidence type="ECO:0000313" key="2">
    <source>
        <dbReference type="EMBL" id="KGO52374.1"/>
    </source>
</evidence>
<accession>A0A0A2KHR8</accession>
<dbReference type="GeneID" id="27683703"/>
<dbReference type="EMBL" id="JQFZ01000266">
    <property type="protein sequence ID" value="KGO52374.1"/>
    <property type="molecule type" value="Genomic_DNA"/>
</dbReference>
<organism evidence="2 3">
    <name type="scientific">Penicillium expansum</name>
    <name type="common">Blue mold rot fungus</name>
    <dbReference type="NCBI Taxonomy" id="27334"/>
    <lineage>
        <taxon>Eukaryota</taxon>
        <taxon>Fungi</taxon>
        <taxon>Dikarya</taxon>
        <taxon>Ascomycota</taxon>
        <taxon>Pezizomycotina</taxon>
        <taxon>Eurotiomycetes</taxon>
        <taxon>Eurotiomycetidae</taxon>
        <taxon>Eurotiales</taxon>
        <taxon>Aspergillaceae</taxon>
        <taxon>Penicillium</taxon>
    </lineage>
</organism>
<name>A0A0A2KHR8_PENEN</name>
<dbReference type="PhylomeDB" id="A0A0A2KHR8"/>
<dbReference type="RefSeq" id="XP_016595124.1">
    <property type="nucleotide sequence ID" value="XM_016748282.1"/>
</dbReference>